<dbReference type="STRING" id="661478.OP10G_3169"/>
<dbReference type="InterPro" id="IPR011330">
    <property type="entry name" value="Glyco_hydro/deAcase_b/a-brl"/>
</dbReference>
<dbReference type="EMBL" id="CP007139">
    <property type="protein sequence ID" value="AIE86537.1"/>
    <property type="molecule type" value="Genomic_DNA"/>
</dbReference>
<organism evidence="1 2">
    <name type="scientific">Fimbriimonas ginsengisoli Gsoil 348</name>
    <dbReference type="NCBI Taxonomy" id="661478"/>
    <lineage>
        <taxon>Bacteria</taxon>
        <taxon>Bacillati</taxon>
        <taxon>Armatimonadota</taxon>
        <taxon>Fimbriimonadia</taxon>
        <taxon>Fimbriimonadales</taxon>
        <taxon>Fimbriimonadaceae</taxon>
        <taxon>Fimbriimonas</taxon>
    </lineage>
</organism>
<reference evidence="1 2" key="1">
    <citation type="journal article" date="2014" name="PLoS ONE">
        <title>The first complete genome sequence of the class fimbriimonadia in the phylum armatimonadetes.</title>
        <authorList>
            <person name="Hu Z.Y."/>
            <person name="Wang Y.Z."/>
            <person name="Im W.T."/>
            <person name="Wang S.Y."/>
            <person name="Zhao G.P."/>
            <person name="Zheng H.J."/>
            <person name="Quan Z.X."/>
        </authorList>
    </citation>
    <scope>NUCLEOTIDE SEQUENCE [LARGE SCALE GENOMIC DNA]</scope>
    <source>
        <strain evidence="1">Gsoil 348</strain>
    </source>
</reference>
<protein>
    <recommendedName>
        <fullName evidence="3">DUF2334 domain-containing protein</fullName>
    </recommendedName>
</protein>
<dbReference type="Pfam" id="PF10096">
    <property type="entry name" value="DUF2334"/>
    <property type="match status" value="1"/>
</dbReference>
<evidence type="ECO:0000313" key="2">
    <source>
        <dbReference type="Proteomes" id="UP000027982"/>
    </source>
</evidence>
<dbReference type="Proteomes" id="UP000027982">
    <property type="component" value="Chromosome"/>
</dbReference>
<accession>A0A068NT91</accession>
<dbReference type="SUPFAM" id="SSF88713">
    <property type="entry name" value="Glycoside hydrolase/deacetylase"/>
    <property type="match status" value="1"/>
</dbReference>
<dbReference type="AlphaFoldDB" id="A0A068NT91"/>
<name>A0A068NT91_FIMGI</name>
<dbReference type="KEGG" id="fgi:OP10G_3169"/>
<dbReference type="eggNOG" id="COG5298">
    <property type="taxonomic scope" value="Bacteria"/>
</dbReference>
<dbReference type="GO" id="GO:0005975">
    <property type="term" value="P:carbohydrate metabolic process"/>
    <property type="evidence" value="ECO:0007669"/>
    <property type="project" value="InterPro"/>
</dbReference>
<gene>
    <name evidence="1" type="ORF">OP10G_3169</name>
</gene>
<dbReference type="InterPro" id="IPR018763">
    <property type="entry name" value="DUF2334"/>
</dbReference>
<dbReference type="HOGENOM" id="CLU_026765_0_0_0"/>
<evidence type="ECO:0008006" key="3">
    <source>
        <dbReference type="Google" id="ProtNLM"/>
    </source>
</evidence>
<sequence>MFADYLEHGPRAAAPPTALATRPPALVLYDSAGYSGFVGNLYARMLANTLSNSKTPVYVMPVENYTAGAMAGYAETFYLGTVYNNALPAAFKADALSTTKPLCWMGYNLWQIAWTADWTASDPAFTNKYGFTFSYIDSTSMPQIVYKGQTLDGDQLANGLGRVSILDTAKVQVLATAQTTDGSNSLPYMLKGGNLYYVADDPLQDSSAWLRSDRSLAFEDVLNDIIAFTPATQRQALLRIEDVHPQSDPKMLRSIADLLYAEGVPYVVCVIPQFEDPLGDWNGTPLSTSLKSATAVVSALKYMQSKGGQIIMHGYTHQYSNVRNAYSGVSGDDYEFYRVNVDSNGNAIIVGPVAEDSAAWVKNRITLGLNALAGVKLTATGWNTPHYLASPVDYQEFKNRFQYSMCRGKIFGIDPQGRLAWVEQEAPYPITDDLGGIRLPETLGYVSTPELGTVGALPADLVAKAHKLKLVTRNGYASCFFHWFLPTSMLQELVRGIKNEGFVFKTASSTLN</sequence>
<evidence type="ECO:0000313" key="1">
    <source>
        <dbReference type="EMBL" id="AIE86537.1"/>
    </source>
</evidence>
<keyword evidence="2" id="KW-1185">Reference proteome</keyword>
<proteinExistence type="predicted"/>